<dbReference type="GO" id="GO:0000976">
    <property type="term" value="F:transcription cis-regulatory region binding"/>
    <property type="evidence" value="ECO:0007669"/>
    <property type="project" value="TreeGrafter"/>
</dbReference>
<evidence type="ECO:0000256" key="3">
    <source>
        <dbReference type="ARBA" id="ARBA00023125"/>
    </source>
</evidence>
<evidence type="ECO:0000256" key="2">
    <source>
        <dbReference type="ARBA" id="ARBA00023015"/>
    </source>
</evidence>
<comment type="similarity">
    <text evidence="1">Belongs to the LysR transcriptional regulatory family.</text>
</comment>
<proteinExistence type="inferred from homology"/>
<dbReference type="InterPro" id="IPR000847">
    <property type="entry name" value="LysR_HTH_N"/>
</dbReference>
<dbReference type="InterPro" id="IPR036390">
    <property type="entry name" value="WH_DNA-bd_sf"/>
</dbReference>
<dbReference type="PROSITE" id="PS50931">
    <property type="entry name" value="HTH_LYSR"/>
    <property type="match status" value="1"/>
</dbReference>
<dbReference type="InterPro" id="IPR036388">
    <property type="entry name" value="WH-like_DNA-bd_sf"/>
</dbReference>
<accession>A0A0D5LPN7</accession>
<keyword evidence="2" id="KW-0805">Transcription regulation</keyword>
<dbReference type="PANTHER" id="PTHR30126">
    <property type="entry name" value="HTH-TYPE TRANSCRIPTIONAL REGULATOR"/>
    <property type="match status" value="1"/>
</dbReference>
<name>A0A0D5LPN7_MAREN</name>
<dbReference type="Pfam" id="PF03466">
    <property type="entry name" value="LysR_substrate"/>
    <property type="match status" value="1"/>
</dbReference>
<dbReference type="Proteomes" id="UP000032611">
    <property type="component" value="Chromosome"/>
</dbReference>
<dbReference type="RefSeq" id="WP_045681453.1">
    <property type="nucleotide sequence ID" value="NZ_CP010803.1"/>
</dbReference>
<dbReference type="GO" id="GO:0003700">
    <property type="term" value="F:DNA-binding transcription factor activity"/>
    <property type="evidence" value="ECO:0007669"/>
    <property type="project" value="InterPro"/>
</dbReference>
<feature type="domain" description="HTH lysR-type" evidence="5">
    <location>
        <begin position="11"/>
        <end position="60"/>
    </location>
</feature>
<dbReference type="PRINTS" id="PR00039">
    <property type="entry name" value="HTHLYSR"/>
</dbReference>
<dbReference type="Pfam" id="PF00126">
    <property type="entry name" value="HTH_1"/>
    <property type="match status" value="1"/>
</dbReference>
<evidence type="ECO:0000313" key="7">
    <source>
        <dbReference type="Proteomes" id="UP000032611"/>
    </source>
</evidence>
<gene>
    <name evidence="6" type="ORF">TM49_11730</name>
</gene>
<evidence type="ECO:0000256" key="1">
    <source>
        <dbReference type="ARBA" id="ARBA00009437"/>
    </source>
</evidence>
<dbReference type="KEGG" id="mey:TM49_11730"/>
<dbReference type="Gene3D" id="3.40.190.290">
    <property type="match status" value="1"/>
</dbReference>
<dbReference type="InterPro" id="IPR005119">
    <property type="entry name" value="LysR_subst-bd"/>
</dbReference>
<dbReference type="HOGENOM" id="CLU_039613_6_0_5"/>
<dbReference type="SUPFAM" id="SSF46785">
    <property type="entry name" value="Winged helix' DNA-binding domain"/>
    <property type="match status" value="1"/>
</dbReference>
<evidence type="ECO:0000256" key="4">
    <source>
        <dbReference type="ARBA" id="ARBA00023163"/>
    </source>
</evidence>
<reference evidence="6 7" key="1">
    <citation type="journal article" date="2015" name="Genome Announc.">
        <title>Complete genome sequence of Martelella endophytica YC6887, which has antifungal activity associated with a halophyte.</title>
        <authorList>
            <person name="Khan A."/>
            <person name="Khan H."/>
            <person name="Chung E.J."/>
            <person name="Hossain M.T."/>
            <person name="Chung Y.R."/>
        </authorList>
    </citation>
    <scope>NUCLEOTIDE SEQUENCE [LARGE SCALE GENOMIC DNA]</scope>
    <source>
        <strain evidence="6">YC6887</strain>
    </source>
</reference>
<organism evidence="6 7">
    <name type="scientific">Martelella endophytica</name>
    <dbReference type="NCBI Taxonomy" id="1486262"/>
    <lineage>
        <taxon>Bacteria</taxon>
        <taxon>Pseudomonadati</taxon>
        <taxon>Pseudomonadota</taxon>
        <taxon>Alphaproteobacteria</taxon>
        <taxon>Hyphomicrobiales</taxon>
        <taxon>Aurantimonadaceae</taxon>
        <taxon>Martelella</taxon>
    </lineage>
</organism>
<keyword evidence="4" id="KW-0804">Transcription</keyword>
<evidence type="ECO:0000313" key="6">
    <source>
        <dbReference type="EMBL" id="AJY46194.1"/>
    </source>
</evidence>
<dbReference type="PANTHER" id="PTHR30126:SF97">
    <property type="entry name" value="HTH-TYPE TRANSCRIPTIONAL REGULATOR ABGR"/>
    <property type="match status" value="1"/>
</dbReference>
<dbReference type="OrthoDB" id="9786526at2"/>
<keyword evidence="3" id="KW-0238">DNA-binding</keyword>
<dbReference type="PATRIC" id="fig|1486262.3.peg.2425"/>
<dbReference type="Gene3D" id="1.10.10.10">
    <property type="entry name" value="Winged helix-like DNA-binding domain superfamily/Winged helix DNA-binding domain"/>
    <property type="match status" value="1"/>
</dbReference>
<keyword evidence="7" id="KW-1185">Reference proteome</keyword>
<dbReference type="EMBL" id="CP010803">
    <property type="protein sequence ID" value="AJY46194.1"/>
    <property type="molecule type" value="Genomic_DNA"/>
</dbReference>
<protein>
    <recommendedName>
        <fullName evidence="5">HTH lysR-type domain-containing protein</fullName>
    </recommendedName>
</protein>
<evidence type="ECO:0000259" key="5">
    <source>
        <dbReference type="PROSITE" id="PS50931"/>
    </source>
</evidence>
<dbReference type="SUPFAM" id="SSF53850">
    <property type="entry name" value="Periplasmic binding protein-like II"/>
    <property type="match status" value="1"/>
</dbReference>
<sequence>MLDRMSLLFRFRAIAEAGSVRKASEILNVTQPALSRSLAQLEDFYDRQLLERHARGVRPTPFGEKMLSTIARLSRDWELAEAELAGSDPGAEGQLRIHAGPLWSSVVLPSVTSKLHERFPNLTVEMAPSTAGSTQALIDGHIDVSFGGLYAPERDHPNLAAQAFSRICDRLVARAGHPIHNCAADDYEAVHRYPWIIYSADPVYEAETLHAVMERTGRLPQIRVRSSSLLAIFRLLQDGDYLCILPDAAALGIPGRPILTVDIELGRRNSDTGATYRKAISHYPPLQELMRLCAAYFEDMENP</sequence>
<dbReference type="AlphaFoldDB" id="A0A0D5LPN7"/>
<dbReference type="STRING" id="1486262.TM49_11730"/>